<accession>A0ABY7GY69</accession>
<gene>
    <name evidence="4" type="ORF">O0S08_37515</name>
</gene>
<dbReference type="PROSITE" id="PS50076">
    <property type="entry name" value="DNAJ_2"/>
    <property type="match status" value="1"/>
</dbReference>
<protein>
    <submittedName>
        <fullName evidence="4">DnaJ domain-containing protein</fullName>
    </submittedName>
</protein>
<evidence type="ECO:0000313" key="5">
    <source>
        <dbReference type="Proteomes" id="UP001164459"/>
    </source>
</evidence>
<dbReference type="PANTHER" id="PTHR24078">
    <property type="entry name" value="DNAJ HOMOLOG SUBFAMILY C MEMBER"/>
    <property type="match status" value="1"/>
</dbReference>
<dbReference type="Gene3D" id="1.10.287.110">
    <property type="entry name" value="DnaJ domain"/>
    <property type="match status" value="1"/>
</dbReference>
<dbReference type="InterPro" id="IPR001623">
    <property type="entry name" value="DnaJ_domain"/>
</dbReference>
<dbReference type="InterPro" id="IPR051339">
    <property type="entry name" value="DnaJ_subfamily_B"/>
</dbReference>
<reference evidence="4" key="1">
    <citation type="submission" date="2022-11" db="EMBL/GenBank/DDBJ databases">
        <title>Minimal conservation of predation-associated metabolite biosynthetic gene clusters underscores biosynthetic potential of Myxococcota including descriptions for ten novel species: Archangium lansinium sp. nov., Myxococcus landrumus sp. nov., Nannocystis bai.</title>
        <authorList>
            <person name="Ahearne A."/>
            <person name="Stevens C."/>
            <person name="Dowd S."/>
        </authorList>
    </citation>
    <scope>NUCLEOTIDE SEQUENCE</scope>
    <source>
        <strain evidence="4">Fl3</strain>
    </source>
</reference>
<dbReference type="CDD" id="cd06257">
    <property type="entry name" value="DnaJ"/>
    <property type="match status" value="1"/>
</dbReference>
<dbReference type="Proteomes" id="UP001164459">
    <property type="component" value="Chromosome"/>
</dbReference>
<proteinExistence type="predicted"/>
<dbReference type="Pfam" id="PF01556">
    <property type="entry name" value="DnaJ_C"/>
    <property type="match status" value="1"/>
</dbReference>
<sequence length="240" mass="27100">MTDEEIHRAWRRLIASWHPDRHSGSPYAEAETAKINEAYQAIKALRARPAGARPTWESPPPPPPPPPRPSPPKPPPPPPRRGADVRRDIQVSWEIAFKGGTIALQLNGEVLEVRVPAGCEIGKTWRRKGRGRPGRPPGDLVIRLARYTESVPWRIKGLNVHMTVQVTFYQIYLQEAVTIKTPWGQPHRFVPKYRNTEATRIKGAGVKKGRKKGDVIIEWDVVYPPRHDPHLTAALRDLQG</sequence>
<evidence type="ECO:0000313" key="4">
    <source>
        <dbReference type="EMBL" id="WAS91916.1"/>
    </source>
</evidence>
<feature type="compositionally biased region" description="Pro residues" evidence="2">
    <location>
        <begin position="57"/>
        <end position="80"/>
    </location>
</feature>
<dbReference type="Pfam" id="PF00226">
    <property type="entry name" value="DnaJ"/>
    <property type="match status" value="1"/>
</dbReference>
<dbReference type="PANTHER" id="PTHR24078:SF553">
    <property type="entry name" value="DNAJ HOMOLOG SUBFAMILY B MEMBER 5"/>
    <property type="match status" value="1"/>
</dbReference>
<evidence type="ECO:0000256" key="1">
    <source>
        <dbReference type="ARBA" id="ARBA00023186"/>
    </source>
</evidence>
<dbReference type="InterPro" id="IPR036869">
    <property type="entry name" value="J_dom_sf"/>
</dbReference>
<dbReference type="InterPro" id="IPR008971">
    <property type="entry name" value="HSP40/DnaJ_pept-bd"/>
</dbReference>
<keyword evidence="5" id="KW-1185">Reference proteome</keyword>
<dbReference type="SUPFAM" id="SSF49493">
    <property type="entry name" value="HSP40/DnaJ peptide-binding domain"/>
    <property type="match status" value="2"/>
</dbReference>
<dbReference type="EMBL" id="CP114040">
    <property type="protein sequence ID" value="WAS91916.1"/>
    <property type="molecule type" value="Genomic_DNA"/>
</dbReference>
<dbReference type="Gene3D" id="2.60.260.20">
    <property type="entry name" value="Urease metallochaperone UreE, N-terminal domain"/>
    <property type="match status" value="2"/>
</dbReference>
<evidence type="ECO:0000256" key="2">
    <source>
        <dbReference type="SAM" id="MobiDB-lite"/>
    </source>
</evidence>
<organism evidence="4 5">
    <name type="scientific">Nannocystis punicea</name>
    <dbReference type="NCBI Taxonomy" id="2995304"/>
    <lineage>
        <taxon>Bacteria</taxon>
        <taxon>Pseudomonadati</taxon>
        <taxon>Myxococcota</taxon>
        <taxon>Polyangia</taxon>
        <taxon>Nannocystales</taxon>
        <taxon>Nannocystaceae</taxon>
        <taxon>Nannocystis</taxon>
    </lineage>
</organism>
<dbReference type="SUPFAM" id="SSF46565">
    <property type="entry name" value="Chaperone J-domain"/>
    <property type="match status" value="1"/>
</dbReference>
<dbReference type="InterPro" id="IPR002939">
    <property type="entry name" value="DnaJ_C"/>
</dbReference>
<keyword evidence="1" id="KW-0143">Chaperone</keyword>
<dbReference type="RefSeq" id="WP_269034270.1">
    <property type="nucleotide sequence ID" value="NZ_CP114040.1"/>
</dbReference>
<feature type="region of interest" description="Disordered" evidence="2">
    <location>
        <begin position="43"/>
        <end position="84"/>
    </location>
</feature>
<feature type="domain" description="J" evidence="3">
    <location>
        <begin position="1"/>
        <end position="60"/>
    </location>
</feature>
<evidence type="ECO:0000259" key="3">
    <source>
        <dbReference type="PROSITE" id="PS50076"/>
    </source>
</evidence>
<name>A0ABY7GY69_9BACT</name>